<dbReference type="Gene3D" id="1.10.1740.10">
    <property type="match status" value="1"/>
</dbReference>
<organism evidence="8 9">
    <name type="scientific">Desulfovibrio ferrophilus</name>
    <dbReference type="NCBI Taxonomy" id="241368"/>
    <lineage>
        <taxon>Bacteria</taxon>
        <taxon>Pseudomonadati</taxon>
        <taxon>Thermodesulfobacteriota</taxon>
        <taxon>Desulfovibrionia</taxon>
        <taxon>Desulfovibrionales</taxon>
        <taxon>Desulfovibrionaceae</taxon>
        <taxon>Desulfovibrio</taxon>
    </lineage>
</organism>
<dbReference type="InterPro" id="IPR007630">
    <property type="entry name" value="RNA_pol_sigma70_r4"/>
</dbReference>
<dbReference type="GO" id="GO:0016987">
    <property type="term" value="F:sigma factor activity"/>
    <property type="evidence" value="ECO:0007669"/>
    <property type="project" value="UniProtKB-KW"/>
</dbReference>
<dbReference type="GO" id="GO:0003677">
    <property type="term" value="F:DNA binding"/>
    <property type="evidence" value="ECO:0007669"/>
    <property type="project" value="UniProtKB-KW"/>
</dbReference>
<keyword evidence="4" id="KW-0238">DNA-binding</keyword>
<dbReference type="EMBL" id="AP017378">
    <property type="protein sequence ID" value="BBD07660.1"/>
    <property type="molecule type" value="Genomic_DNA"/>
</dbReference>
<dbReference type="InterPro" id="IPR036388">
    <property type="entry name" value="WH-like_DNA-bd_sf"/>
</dbReference>
<evidence type="ECO:0000256" key="5">
    <source>
        <dbReference type="ARBA" id="ARBA00023163"/>
    </source>
</evidence>
<dbReference type="InterPro" id="IPR039425">
    <property type="entry name" value="RNA_pol_sigma-70-like"/>
</dbReference>
<feature type="domain" description="RNA polymerase sigma-70 region 4" evidence="7">
    <location>
        <begin position="132"/>
        <end position="177"/>
    </location>
</feature>
<evidence type="ECO:0000256" key="1">
    <source>
        <dbReference type="ARBA" id="ARBA00010641"/>
    </source>
</evidence>
<dbReference type="Pfam" id="PF04545">
    <property type="entry name" value="Sigma70_r4"/>
    <property type="match status" value="1"/>
</dbReference>
<name>A0A2Z6AWR7_9BACT</name>
<dbReference type="KEGG" id="dfl:DFE_0934"/>
<keyword evidence="5" id="KW-0804">Transcription</keyword>
<dbReference type="Pfam" id="PF04542">
    <property type="entry name" value="Sigma70_r2"/>
    <property type="match status" value="1"/>
</dbReference>
<dbReference type="PANTHER" id="PTHR43133:SF51">
    <property type="entry name" value="RNA POLYMERASE SIGMA FACTOR"/>
    <property type="match status" value="1"/>
</dbReference>
<dbReference type="Proteomes" id="UP000269883">
    <property type="component" value="Chromosome"/>
</dbReference>
<evidence type="ECO:0000256" key="3">
    <source>
        <dbReference type="ARBA" id="ARBA00023082"/>
    </source>
</evidence>
<gene>
    <name evidence="8" type="ORF">DFE_0934</name>
</gene>
<dbReference type="Gene3D" id="1.10.10.10">
    <property type="entry name" value="Winged helix-like DNA-binding domain superfamily/Winged helix DNA-binding domain"/>
    <property type="match status" value="1"/>
</dbReference>
<dbReference type="OrthoDB" id="9784272at2"/>
<evidence type="ECO:0000256" key="4">
    <source>
        <dbReference type="ARBA" id="ARBA00023125"/>
    </source>
</evidence>
<evidence type="ECO:0000256" key="2">
    <source>
        <dbReference type="ARBA" id="ARBA00023015"/>
    </source>
</evidence>
<reference evidence="8 9" key="1">
    <citation type="journal article" date="2018" name="Sci. Adv.">
        <title>Multi-heme cytochromes provide a pathway for survival in energy-limited environments.</title>
        <authorList>
            <person name="Deng X."/>
            <person name="Dohmae N."/>
            <person name="Nealson K.H."/>
            <person name="Hashimoto K."/>
            <person name="Okamoto A."/>
        </authorList>
    </citation>
    <scope>NUCLEOTIDE SEQUENCE [LARGE SCALE GENOMIC DNA]</scope>
    <source>
        <strain evidence="8 9">IS5</strain>
    </source>
</reference>
<proteinExistence type="inferred from homology"/>
<protein>
    <submittedName>
        <fullName evidence="8">RNA polymerase, sigma-24 subunit, ECF subfamily</fullName>
    </submittedName>
</protein>
<dbReference type="PANTHER" id="PTHR43133">
    <property type="entry name" value="RNA POLYMERASE ECF-TYPE SIGMA FACTO"/>
    <property type="match status" value="1"/>
</dbReference>
<dbReference type="InterPro" id="IPR013324">
    <property type="entry name" value="RNA_pol_sigma_r3/r4-like"/>
</dbReference>
<keyword evidence="3" id="KW-0731">Sigma factor</keyword>
<keyword evidence="2" id="KW-0805">Transcription regulation</keyword>
<accession>A0A2Z6AWR7</accession>
<dbReference type="GO" id="GO:0006352">
    <property type="term" value="P:DNA-templated transcription initiation"/>
    <property type="evidence" value="ECO:0007669"/>
    <property type="project" value="InterPro"/>
</dbReference>
<dbReference type="InterPro" id="IPR013325">
    <property type="entry name" value="RNA_pol_sigma_r2"/>
</dbReference>
<keyword evidence="9" id="KW-1185">Reference proteome</keyword>
<dbReference type="RefSeq" id="WP_126377107.1">
    <property type="nucleotide sequence ID" value="NZ_AP017378.1"/>
</dbReference>
<evidence type="ECO:0000259" key="7">
    <source>
        <dbReference type="Pfam" id="PF04545"/>
    </source>
</evidence>
<feature type="domain" description="RNA polymerase sigma-70 region 2" evidence="6">
    <location>
        <begin position="26"/>
        <end position="99"/>
    </location>
</feature>
<evidence type="ECO:0000313" key="9">
    <source>
        <dbReference type="Proteomes" id="UP000269883"/>
    </source>
</evidence>
<dbReference type="SUPFAM" id="SSF88946">
    <property type="entry name" value="Sigma2 domain of RNA polymerase sigma factors"/>
    <property type="match status" value="1"/>
</dbReference>
<dbReference type="AlphaFoldDB" id="A0A2Z6AWR7"/>
<evidence type="ECO:0000259" key="6">
    <source>
        <dbReference type="Pfam" id="PF04542"/>
    </source>
</evidence>
<dbReference type="SUPFAM" id="SSF88659">
    <property type="entry name" value="Sigma3 and sigma4 domains of RNA polymerase sigma factors"/>
    <property type="match status" value="1"/>
</dbReference>
<dbReference type="InterPro" id="IPR007627">
    <property type="entry name" value="RNA_pol_sigma70_r2"/>
</dbReference>
<sequence>MSTTMDSTVDLHSCINGDKKSWNGFVDRYMPVVYAGVKKVIQSKIRRVNPEDIRDVTQNVFIRLVKRDFHLLRRYDSSRCSMVTYLTIIARSTALDFVRYGFFNSIPLDDFDRDLRVEAEEPFPGPEFPKGVLTERQLTVMRLLFCKDYDVSMAADALGIKAQTIRSIKHQALTRLRDHYNDEVRAS</sequence>
<evidence type="ECO:0000313" key="8">
    <source>
        <dbReference type="EMBL" id="BBD07660.1"/>
    </source>
</evidence>
<comment type="similarity">
    <text evidence="1">Belongs to the sigma-70 factor family. ECF subfamily.</text>
</comment>